<organism evidence="2 3">
    <name type="scientific">Elysia crispata</name>
    <name type="common">lettuce slug</name>
    <dbReference type="NCBI Taxonomy" id="231223"/>
    <lineage>
        <taxon>Eukaryota</taxon>
        <taxon>Metazoa</taxon>
        <taxon>Spiralia</taxon>
        <taxon>Lophotrochozoa</taxon>
        <taxon>Mollusca</taxon>
        <taxon>Gastropoda</taxon>
        <taxon>Heterobranchia</taxon>
        <taxon>Euthyneura</taxon>
        <taxon>Panpulmonata</taxon>
        <taxon>Sacoglossa</taxon>
        <taxon>Placobranchoidea</taxon>
        <taxon>Plakobranchidae</taxon>
        <taxon>Elysia</taxon>
    </lineage>
</organism>
<evidence type="ECO:0000313" key="2">
    <source>
        <dbReference type="EMBL" id="KAK3757220.1"/>
    </source>
</evidence>
<feature type="region of interest" description="Disordered" evidence="1">
    <location>
        <begin position="49"/>
        <end position="69"/>
    </location>
</feature>
<sequence>MTKVLKETVDESTPRAHISQPRSQPTQTLACIPLPTQSYLVAGIEYHDTPQRSKVEHPIPRNPPKDKKTPDVASILRACAAAVASSCQSPARGRPVDNLTP</sequence>
<dbReference type="AlphaFoldDB" id="A0AAE0YUE1"/>
<reference evidence="2" key="1">
    <citation type="journal article" date="2023" name="G3 (Bethesda)">
        <title>A reference genome for the long-term kleptoplast-retaining sea slug Elysia crispata morphotype clarki.</title>
        <authorList>
            <person name="Eastman K.E."/>
            <person name="Pendleton A.L."/>
            <person name="Shaikh M.A."/>
            <person name="Suttiyut T."/>
            <person name="Ogas R."/>
            <person name="Tomko P."/>
            <person name="Gavelis G."/>
            <person name="Widhalm J.R."/>
            <person name="Wisecaver J.H."/>
        </authorList>
    </citation>
    <scope>NUCLEOTIDE SEQUENCE</scope>
    <source>
        <strain evidence="2">ECLA1</strain>
    </source>
</reference>
<name>A0AAE0YUE1_9GAST</name>
<dbReference type="EMBL" id="JAWDGP010005399">
    <property type="protein sequence ID" value="KAK3757220.1"/>
    <property type="molecule type" value="Genomic_DNA"/>
</dbReference>
<gene>
    <name evidence="2" type="ORF">RRG08_047411</name>
</gene>
<accession>A0AAE0YUE1</accession>
<dbReference type="Proteomes" id="UP001283361">
    <property type="component" value="Unassembled WGS sequence"/>
</dbReference>
<feature type="compositionally biased region" description="Basic and acidic residues" evidence="1">
    <location>
        <begin position="1"/>
        <end position="14"/>
    </location>
</feature>
<comment type="caution">
    <text evidence="2">The sequence shown here is derived from an EMBL/GenBank/DDBJ whole genome shotgun (WGS) entry which is preliminary data.</text>
</comment>
<feature type="region of interest" description="Disordered" evidence="1">
    <location>
        <begin position="1"/>
        <end position="26"/>
    </location>
</feature>
<keyword evidence="3" id="KW-1185">Reference proteome</keyword>
<proteinExistence type="predicted"/>
<evidence type="ECO:0000256" key="1">
    <source>
        <dbReference type="SAM" id="MobiDB-lite"/>
    </source>
</evidence>
<protein>
    <submittedName>
        <fullName evidence="2">Uncharacterized protein</fullName>
    </submittedName>
</protein>
<evidence type="ECO:0000313" key="3">
    <source>
        <dbReference type="Proteomes" id="UP001283361"/>
    </source>
</evidence>